<accession>A0A9D1XPK5</accession>
<sequence>MENKSYLLKGAMTYGLIMGIYWAAKYIFFILSLSVPTMSVVYLALTLVVPVLAYHMTRRYQREIGGRVGFFHAWQFGVLLYFFAALILSVESYVFYRYIAPPGFVEGAIGQMAETFKESQMGPEMVEALSQIKTSPIQMTIQGIFNNVFYGLILSIPVAALVLRHNTSVPGTGEEER</sequence>
<proteinExistence type="predicted"/>
<evidence type="ECO:0000256" key="1">
    <source>
        <dbReference type="SAM" id="Phobius"/>
    </source>
</evidence>
<reference evidence="2" key="2">
    <citation type="submission" date="2021-04" db="EMBL/GenBank/DDBJ databases">
        <authorList>
            <person name="Gilroy R."/>
        </authorList>
    </citation>
    <scope>NUCLEOTIDE SEQUENCE</scope>
    <source>
        <strain evidence="2">ChiHecec2B26-12326</strain>
    </source>
</reference>
<reference evidence="2" key="1">
    <citation type="journal article" date="2021" name="PeerJ">
        <title>Extensive microbial diversity within the chicken gut microbiome revealed by metagenomics and culture.</title>
        <authorList>
            <person name="Gilroy R."/>
            <person name="Ravi A."/>
            <person name="Getino M."/>
            <person name="Pursley I."/>
            <person name="Horton D.L."/>
            <person name="Alikhan N.F."/>
            <person name="Baker D."/>
            <person name="Gharbi K."/>
            <person name="Hall N."/>
            <person name="Watson M."/>
            <person name="Adriaenssens E.M."/>
            <person name="Foster-Nyarko E."/>
            <person name="Jarju S."/>
            <person name="Secka A."/>
            <person name="Antonio M."/>
            <person name="Oren A."/>
            <person name="Chaudhuri R.R."/>
            <person name="La Ragione R."/>
            <person name="Hildebrand F."/>
            <person name="Pallen M.J."/>
        </authorList>
    </citation>
    <scope>NUCLEOTIDE SEQUENCE</scope>
    <source>
        <strain evidence="2">ChiHecec2B26-12326</strain>
    </source>
</reference>
<keyword evidence="1" id="KW-1133">Transmembrane helix</keyword>
<feature type="transmembrane region" description="Helical" evidence="1">
    <location>
        <begin position="78"/>
        <end position="96"/>
    </location>
</feature>
<evidence type="ECO:0000313" key="3">
    <source>
        <dbReference type="Proteomes" id="UP000823847"/>
    </source>
</evidence>
<evidence type="ECO:0000313" key="2">
    <source>
        <dbReference type="EMBL" id="HIX85457.1"/>
    </source>
</evidence>
<feature type="transmembrane region" description="Helical" evidence="1">
    <location>
        <begin position="39"/>
        <end position="57"/>
    </location>
</feature>
<protein>
    <submittedName>
        <fullName evidence="2">DUF4199 domain-containing protein</fullName>
    </submittedName>
</protein>
<dbReference type="InterPro" id="IPR025250">
    <property type="entry name" value="DUF4199"/>
</dbReference>
<dbReference type="AlphaFoldDB" id="A0A9D1XPK5"/>
<comment type="caution">
    <text evidence="2">The sequence shown here is derived from an EMBL/GenBank/DDBJ whole genome shotgun (WGS) entry which is preliminary data.</text>
</comment>
<feature type="transmembrane region" description="Helical" evidence="1">
    <location>
        <begin position="12"/>
        <end position="33"/>
    </location>
</feature>
<feature type="transmembrane region" description="Helical" evidence="1">
    <location>
        <begin position="144"/>
        <end position="163"/>
    </location>
</feature>
<keyword evidence="1" id="KW-0812">Transmembrane</keyword>
<dbReference type="EMBL" id="DXEN01000014">
    <property type="protein sequence ID" value="HIX85457.1"/>
    <property type="molecule type" value="Genomic_DNA"/>
</dbReference>
<gene>
    <name evidence="2" type="ORF">H9848_02460</name>
</gene>
<dbReference type="Pfam" id="PF13858">
    <property type="entry name" value="DUF4199"/>
    <property type="match status" value="1"/>
</dbReference>
<dbReference type="Proteomes" id="UP000823847">
    <property type="component" value="Unassembled WGS sequence"/>
</dbReference>
<name>A0A9D1XPK5_9BACT</name>
<keyword evidence="1" id="KW-0472">Membrane</keyword>
<organism evidence="2 3">
    <name type="scientific">Candidatus Parabacteroides intestinigallinarum</name>
    <dbReference type="NCBI Taxonomy" id="2838722"/>
    <lineage>
        <taxon>Bacteria</taxon>
        <taxon>Pseudomonadati</taxon>
        <taxon>Bacteroidota</taxon>
        <taxon>Bacteroidia</taxon>
        <taxon>Bacteroidales</taxon>
        <taxon>Tannerellaceae</taxon>
        <taxon>Parabacteroides</taxon>
    </lineage>
</organism>